<accession>A0A0J9S5I1</accession>
<dbReference type="EMBL" id="KQ234437">
    <property type="protein sequence ID" value="KMZ77292.1"/>
    <property type="molecule type" value="Genomic_DNA"/>
</dbReference>
<gene>
    <name evidence="1" type="ORF">PVIIG_06532</name>
</gene>
<dbReference type="Proteomes" id="UP000053562">
    <property type="component" value="Unassembled WGS sequence"/>
</dbReference>
<proteinExistence type="predicted"/>
<sequence length="143" mass="16967">MKEKKPFPQHYGNFIKNLNQLKRAYDYFLFLDAYKDTPTISNNITDKNYCRYIENTKAIYSSLESKCINNNAPYCREFIDNELPPIEEDDNSSIICNTELSSNPGLEKVSYHEKLIVMKRKHKVLMVKNQKQKFIVFKNQKKE</sequence>
<organism evidence="1 2">
    <name type="scientific">Plasmodium vivax India VII</name>
    <dbReference type="NCBI Taxonomy" id="1077284"/>
    <lineage>
        <taxon>Eukaryota</taxon>
        <taxon>Sar</taxon>
        <taxon>Alveolata</taxon>
        <taxon>Apicomplexa</taxon>
        <taxon>Aconoidasida</taxon>
        <taxon>Haemosporida</taxon>
        <taxon>Plasmodiidae</taxon>
        <taxon>Plasmodium</taxon>
        <taxon>Plasmodium (Plasmodium)</taxon>
    </lineage>
</organism>
<evidence type="ECO:0000313" key="2">
    <source>
        <dbReference type="Proteomes" id="UP000053562"/>
    </source>
</evidence>
<reference evidence="1 2" key="1">
    <citation type="submission" date="2011-08" db="EMBL/GenBank/DDBJ databases">
        <title>The Genome Sequence of Plasmodium vivax India VII.</title>
        <authorList>
            <consortium name="The Broad Institute Genome Sequencing Platform"/>
            <consortium name="The Broad Institute Genome Sequencing Center for Infectious Disease"/>
            <person name="Neafsey D."/>
            <person name="Carlton J."/>
            <person name="Barnwell J."/>
            <person name="Collins W."/>
            <person name="Escalante A."/>
            <person name="Mullikin J."/>
            <person name="Saul A."/>
            <person name="Guigo R."/>
            <person name="Camara F."/>
            <person name="Young S.K."/>
            <person name="Zeng Q."/>
            <person name="Gargeya S."/>
            <person name="Fitzgerald M."/>
            <person name="Haas B."/>
            <person name="Abouelleil A."/>
            <person name="Alvarado L."/>
            <person name="Arachchi H.M."/>
            <person name="Berlin A."/>
            <person name="Brown A."/>
            <person name="Chapman S.B."/>
            <person name="Chen Z."/>
            <person name="Dunbar C."/>
            <person name="Freedman E."/>
            <person name="Gearin G."/>
            <person name="Gellesch M."/>
            <person name="Goldberg J."/>
            <person name="Griggs A."/>
            <person name="Gujja S."/>
            <person name="Heiman D."/>
            <person name="Howarth C."/>
            <person name="Larson L."/>
            <person name="Lui A."/>
            <person name="MacDonald P.J.P."/>
            <person name="Montmayeur A."/>
            <person name="Murphy C."/>
            <person name="Neiman D."/>
            <person name="Pearson M."/>
            <person name="Priest M."/>
            <person name="Roberts A."/>
            <person name="Saif S."/>
            <person name="Shea T."/>
            <person name="Shenoy N."/>
            <person name="Sisk P."/>
            <person name="Stolte C."/>
            <person name="Sykes S."/>
            <person name="Wortman J."/>
            <person name="Nusbaum C."/>
            <person name="Birren B."/>
        </authorList>
    </citation>
    <scope>NUCLEOTIDE SEQUENCE [LARGE SCALE GENOMIC DNA]</scope>
    <source>
        <strain evidence="1 2">India VII</strain>
    </source>
</reference>
<evidence type="ECO:0000313" key="1">
    <source>
        <dbReference type="EMBL" id="KMZ77292.1"/>
    </source>
</evidence>
<protein>
    <recommendedName>
        <fullName evidence="3">PIR Superfamily Protein</fullName>
    </recommendedName>
</protein>
<evidence type="ECO:0008006" key="3">
    <source>
        <dbReference type="Google" id="ProtNLM"/>
    </source>
</evidence>
<dbReference type="AlphaFoldDB" id="A0A0J9S5I1"/>
<name>A0A0J9S5I1_PLAVI</name>